<evidence type="ECO:0000256" key="4">
    <source>
        <dbReference type="ARBA" id="ARBA00022670"/>
    </source>
</evidence>
<keyword evidence="4" id="KW-0645">Protease</keyword>
<dbReference type="InterPro" id="IPR045569">
    <property type="entry name" value="Metalloprtase-TldD/E_C"/>
</dbReference>
<evidence type="ECO:0000313" key="11">
    <source>
        <dbReference type="Proteomes" id="UP000185766"/>
    </source>
</evidence>
<proteinExistence type="inferred from homology"/>
<gene>
    <name evidence="10" type="ORF">SAMN05216214_11610</name>
</gene>
<dbReference type="SUPFAM" id="SSF111283">
    <property type="entry name" value="Putative modulator of DNA gyrase, PmbA/TldD"/>
    <property type="match status" value="1"/>
</dbReference>
<dbReference type="NCBIfam" id="NF008268">
    <property type="entry name" value="PRK11040.1"/>
    <property type="match status" value="1"/>
</dbReference>
<dbReference type="InterPro" id="IPR002510">
    <property type="entry name" value="Metalloprtase-TldD/E_N"/>
</dbReference>
<evidence type="ECO:0000256" key="1">
    <source>
        <dbReference type="ARBA" id="ARBA00004496"/>
    </source>
</evidence>
<dbReference type="InterPro" id="IPR047657">
    <property type="entry name" value="PmbA"/>
</dbReference>
<accession>A0A1H7RUM0</accession>
<keyword evidence="5" id="KW-0378">Hydrolase</keyword>
<dbReference type="GO" id="GO:0008237">
    <property type="term" value="F:metallopeptidase activity"/>
    <property type="evidence" value="ECO:0007669"/>
    <property type="project" value="UniProtKB-KW"/>
</dbReference>
<evidence type="ECO:0000256" key="3">
    <source>
        <dbReference type="ARBA" id="ARBA00022490"/>
    </source>
</evidence>
<comment type="similarity">
    <text evidence="2">Belongs to the peptidase U62 family.</text>
</comment>
<dbReference type="RefSeq" id="WP_074870040.1">
    <property type="nucleotide sequence ID" value="NZ_FOAS01000016.1"/>
</dbReference>
<comment type="subcellular location">
    <subcellularLocation>
        <location evidence="1">Cytoplasm</location>
    </subcellularLocation>
</comment>
<dbReference type="STRING" id="1429083.GCA_001885685_00217"/>
<dbReference type="GO" id="GO:0005829">
    <property type="term" value="C:cytosol"/>
    <property type="evidence" value="ECO:0007669"/>
    <property type="project" value="TreeGrafter"/>
</dbReference>
<dbReference type="GO" id="GO:0006508">
    <property type="term" value="P:proteolysis"/>
    <property type="evidence" value="ECO:0007669"/>
    <property type="project" value="UniProtKB-KW"/>
</dbReference>
<reference evidence="10 11" key="1">
    <citation type="submission" date="2016-10" db="EMBL/GenBank/DDBJ databases">
        <authorList>
            <person name="de Groot N.N."/>
        </authorList>
    </citation>
    <scope>NUCLEOTIDE SEQUENCE [LARGE SCALE GENOMIC DNA]</scope>
    <source>
        <strain evidence="10 11">JCM 19513</strain>
    </source>
</reference>
<evidence type="ECO:0000256" key="2">
    <source>
        <dbReference type="ARBA" id="ARBA00005836"/>
    </source>
</evidence>
<evidence type="ECO:0000259" key="7">
    <source>
        <dbReference type="Pfam" id="PF01523"/>
    </source>
</evidence>
<sequence length="456" mass="48243">MTANVANSAGVGPEDLPRLEALVAQIVDEAKQQGASACEVGVSLNQGLSVNVRRGEVETLEFNRDQGFAITLYSGQRKGSASTSDTSPAAIKQAVEAALTIAKHASEDPCAGLADAALMAKDLPNLDLYHPWALGADQAIELAQNMEAAAFAVDTRLSNSDGASVNLYQGCRVYGNSHGFIGGYAGTRHSLSCVMIAEAQEAGERQMQRDYWYDVKRNASNLQAAEAIGRKAAERTLARLGARSVPTAQVPVLFAPEIASGVLGHFIAAISGGNLYRKSSFLEGALGQPVFPSWLSLDERPHLPGLLGSSSFDNDGLATRAQHFVKDGVLSSYLLSTYSGRKLGMPSTANAGGVHNLFVSHGNDDFAAMLKKLDRGLLVTELMGQGVNMVTGDYSRGAGGYWVENGQIQFPVQEVTIAGNLKDMFHNIVAIGNDLDLRGNVRTGSLLIDNMMLAGA</sequence>
<dbReference type="FunFam" id="3.30.2290.10:FF:000002">
    <property type="entry name" value="Metalloprotease PmbA homolog"/>
    <property type="match status" value="1"/>
</dbReference>
<dbReference type="InterPro" id="IPR045570">
    <property type="entry name" value="Metalloprtase-TldD/E_cen_dom"/>
</dbReference>
<dbReference type="Pfam" id="PF19289">
    <property type="entry name" value="PmbA_TldD_3rd"/>
    <property type="match status" value="1"/>
</dbReference>
<evidence type="ECO:0000256" key="5">
    <source>
        <dbReference type="ARBA" id="ARBA00022801"/>
    </source>
</evidence>
<feature type="domain" description="Metalloprotease TldD/E C-terminal" evidence="8">
    <location>
        <begin position="248"/>
        <end position="455"/>
    </location>
</feature>
<dbReference type="Pfam" id="PF19290">
    <property type="entry name" value="PmbA_TldD_2nd"/>
    <property type="match status" value="1"/>
</dbReference>
<evidence type="ECO:0000313" key="10">
    <source>
        <dbReference type="EMBL" id="SEL63728.1"/>
    </source>
</evidence>
<dbReference type="PANTHER" id="PTHR43421:SF1">
    <property type="entry name" value="METALLOPROTEASE PMBA"/>
    <property type="match status" value="1"/>
</dbReference>
<dbReference type="Proteomes" id="UP000185766">
    <property type="component" value="Unassembled WGS sequence"/>
</dbReference>
<dbReference type="Gene3D" id="3.30.2290.10">
    <property type="entry name" value="PmbA/TldD superfamily"/>
    <property type="match status" value="1"/>
</dbReference>
<protein>
    <submittedName>
        <fullName evidence="10">PmbA protein</fullName>
    </submittedName>
</protein>
<dbReference type="EMBL" id="FOAS01000016">
    <property type="protein sequence ID" value="SEL63728.1"/>
    <property type="molecule type" value="Genomic_DNA"/>
</dbReference>
<name>A0A1H7RUM0_9GAMM</name>
<organism evidence="10 11">
    <name type="scientific">Atopomonas hussainii</name>
    <dbReference type="NCBI Taxonomy" id="1429083"/>
    <lineage>
        <taxon>Bacteria</taxon>
        <taxon>Pseudomonadati</taxon>
        <taxon>Pseudomonadota</taxon>
        <taxon>Gammaproteobacteria</taxon>
        <taxon>Pseudomonadales</taxon>
        <taxon>Pseudomonadaceae</taxon>
        <taxon>Atopomonas</taxon>
    </lineage>
</organism>
<feature type="domain" description="Metalloprotease TldD/E N-terminal" evidence="7">
    <location>
        <begin position="38"/>
        <end position="102"/>
    </location>
</feature>
<dbReference type="InterPro" id="IPR035068">
    <property type="entry name" value="TldD/PmbA_N"/>
</dbReference>
<dbReference type="InterPro" id="IPR036059">
    <property type="entry name" value="TldD/PmbA_sf"/>
</dbReference>
<feature type="domain" description="Metalloprotease TldD/E central" evidence="9">
    <location>
        <begin position="129"/>
        <end position="240"/>
    </location>
</feature>
<evidence type="ECO:0000259" key="9">
    <source>
        <dbReference type="Pfam" id="PF19290"/>
    </source>
</evidence>
<keyword evidence="3" id="KW-0963">Cytoplasm</keyword>
<keyword evidence="6" id="KW-0482">Metalloprotease</keyword>
<dbReference type="Pfam" id="PF01523">
    <property type="entry name" value="PmbA_TldD_1st"/>
    <property type="match status" value="1"/>
</dbReference>
<dbReference type="AlphaFoldDB" id="A0A1H7RUM0"/>
<keyword evidence="11" id="KW-1185">Reference proteome</keyword>
<evidence type="ECO:0000259" key="8">
    <source>
        <dbReference type="Pfam" id="PF19289"/>
    </source>
</evidence>
<dbReference type="PANTHER" id="PTHR43421">
    <property type="entry name" value="METALLOPROTEASE PMBA"/>
    <property type="match status" value="1"/>
</dbReference>
<evidence type="ECO:0000256" key="6">
    <source>
        <dbReference type="ARBA" id="ARBA00023049"/>
    </source>
</evidence>